<proteinExistence type="predicted"/>
<organism evidence="2 3">
    <name type="scientific">Parazoarcus communis</name>
    <dbReference type="NCBI Taxonomy" id="41977"/>
    <lineage>
        <taxon>Bacteria</taxon>
        <taxon>Pseudomonadati</taxon>
        <taxon>Pseudomonadota</taxon>
        <taxon>Betaproteobacteria</taxon>
        <taxon>Rhodocyclales</taxon>
        <taxon>Zoogloeaceae</taxon>
        <taxon>Parazoarcus</taxon>
    </lineage>
</organism>
<dbReference type="Gene3D" id="3.90.182.10">
    <property type="entry name" value="Toxin - Anthrax Protective Antigen,domain 1"/>
    <property type="match status" value="1"/>
</dbReference>
<dbReference type="InterPro" id="IPR037524">
    <property type="entry name" value="PA14/GLEYA"/>
</dbReference>
<gene>
    <name evidence="2" type="ORF">CEW83_03045</name>
</gene>
<dbReference type="RefSeq" id="WP_108948029.1">
    <property type="nucleotide sequence ID" value="NZ_CP022187.1"/>
</dbReference>
<feature type="domain" description="PA14" evidence="1">
    <location>
        <begin position="331"/>
        <end position="468"/>
    </location>
</feature>
<protein>
    <submittedName>
        <fullName evidence="2">Putative baseplate assembly protein</fullName>
    </submittedName>
</protein>
<dbReference type="Pfam" id="PF07691">
    <property type="entry name" value="PA14"/>
    <property type="match status" value="1"/>
</dbReference>
<dbReference type="InterPro" id="IPR011658">
    <property type="entry name" value="PA14_dom"/>
</dbReference>
<dbReference type="EMBL" id="CP022187">
    <property type="protein sequence ID" value="AWI74321.1"/>
    <property type="molecule type" value="Genomic_DNA"/>
</dbReference>
<evidence type="ECO:0000313" key="3">
    <source>
        <dbReference type="Proteomes" id="UP000244930"/>
    </source>
</evidence>
<dbReference type="InterPro" id="IPR011749">
    <property type="entry name" value="CHP02243"/>
</dbReference>
<keyword evidence="3" id="KW-1185">Reference proteome</keyword>
<sequence>MSTPENCGCCTGLVPLTPDATAQPPGQPALALRIGTHGRFRQSLLADLAREPALAALTTRASNDPAIALLDSWAAVLDVLAFYQERIGNEHYLRTATERRSILELARAIGYELRPGVAASTWLAFTLETAPGAPASTRIDVGTRAQSIPAQDESAQVFETLEAVDAQARWNALPVLASEAVPPRMGGRHIYLAGTATRLQQGDALLIVGDERSKDPGNENWDFRRVTRIREVLPADPADTSDIGYTVVTLDHGLGSPLRGVRPAATNPRCFVLRGRAHLFGHNAPDWRAMPSGLRATYLGLAEDSKPPIGQHPEWPGFTLSDISDPPTTTASGTGLYGEYYRGKGFRQRVLTRTDAVVNFDWHAGAPDAAMPADNFSVRWSGWVSPPTTGVYTFHVTADDGVRLWIDGRLIVDFWINQSPTERTGQAELTADHKHDIRLEYYEASGAASIRLEWSASGVSKAVIPTQRLYPRDIHSVHLDASYPKWLAGGWVVMSIPNYEEAYRIRTAEEDARADFTLSATSTRLTLQGESIPELFNDQLRATTLFGQSEEMSWAMRPLSGFVRGHLIELAGYHPDLPAERWIALSGLVLAEVPANSAARQRLEQGDALAAIRIARDRLSAELEFEDFKRYRVSLNSAAEVARIKRNDRSAGCTLLHLDTDLTHDYLPATVRINANLAPASQGDSKQMRIQPEALGSGDASRSLQRFSLRQPPLTHIAAATPSGTASTLEVRVDGLLWKLVPRFTAAGPDQRSYTVRLDENGGASVQFGDGVHGARLPSGSGNVEARYRVGLGKAGNVAAEQISLLLSRPPGLKAVINPVKASGGTDAEAGDAARSNAPLTVRTLDRIVSLRDFEDFAAAYTGIGKAQAVWLWDGEQRRVHLTVAGADGAALAPGDTLYRNLLDAIDAARPPHQPLRVSPCRMLTFGLSASLWIDPEHEAPTVLAAAAAALAHDFGFAARQFGQPVSGSEILASLQRVSGVTGADLDRITRIGDGLGPQTVAGPDGQLPARTAHWQGNTLQPADLLLIDPAAVTLLEHGS</sequence>
<dbReference type="AlphaFoldDB" id="A0A2U8GL61"/>
<evidence type="ECO:0000313" key="2">
    <source>
        <dbReference type="EMBL" id="AWI74321.1"/>
    </source>
</evidence>
<name>A0A2U8GL61_9RHOO</name>
<dbReference type="SUPFAM" id="SSF56988">
    <property type="entry name" value="Anthrax protective antigen"/>
    <property type="match status" value="1"/>
</dbReference>
<dbReference type="SMART" id="SM00758">
    <property type="entry name" value="PA14"/>
    <property type="match status" value="1"/>
</dbReference>
<reference evidence="2 3" key="1">
    <citation type="submission" date="2017-06" db="EMBL/GenBank/DDBJ databases">
        <title>Azoarcus.</title>
        <authorList>
            <person name="Woo J.-H."/>
            <person name="Kim H.-S."/>
        </authorList>
    </citation>
    <scope>NUCLEOTIDE SEQUENCE [LARGE SCALE GENOMIC DNA]</scope>
    <source>
        <strain evidence="2 3">TSPY31</strain>
    </source>
</reference>
<accession>A0A2U8GL61</accession>
<dbReference type="KEGG" id="acom:CEW83_03045"/>
<dbReference type="Proteomes" id="UP000244930">
    <property type="component" value="Chromosome"/>
</dbReference>
<dbReference type="NCBIfam" id="TIGR02243">
    <property type="entry name" value="putative baseplate assembly protein"/>
    <property type="match status" value="1"/>
</dbReference>
<evidence type="ECO:0000259" key="1">
    <source>
        <dbReference type="PROSITE" id="PS51820"/>
    </source>
</evidence>
<dbReference type="PROSITE" id="PS51820">
    <property type="entry name" value="PA14"/>
    <property type="match status" value="1"/>
</dbReference>